<keyword evidence="3" id="KW-1185">Reference proteome</keyword>
<name>A0AAE1NKQ2_9EUCA</name>
<organism evidence="2 3">
    <name type="scientific">Petrolisthes manimaculis</name>
    <dbReference type="NCBI Taxonomy" id="1843537"/>
    <lineage>
        <taxon>Eukaryota</taxon>
        <taxon>Metazoa</taxon>
        <taxon>Ecdysozoa</taxon>
        <taxon>Arthropoda</taxon>
        <taxon>Crustacea</taxon>
        <taxon>Multicrustacea</taxon>
        <taxon>Malacostraca</taxon>
        <taxon>Eumalacostraca</taxon>
        <taxon>Eucarida</taxon>
        <taxon>Decapoda</taxon>
        <taxon>Pleocyemata</taxon>
        <taxon>Anomura</taxon>
        <taxon>Galatheoidea</taxon>
        <taxon>Porcellanidae</taxon>
        <taxon>Petrolisthes</taxon>
    </lineage>
</organism>
<feature type="compositionally biased region" description="Polar residues" evidence="1">
    <location>
        <begin position="49"/>
        <end position="67"/>
    </location>
</feature>
<protein>
    <submittedName>
        <fullName evidence="2">Uncharacterized protein</fullName>
    </submittedName>
</protein>
<accession>A0AAE1NKQ2</accession>
<evidence type="ECO:0000313" key="3">
    <source>
        <dbReference type="Proteomes" id="UP001292094"/>
    </source>
</evidence>
<dbReference type="Proteomes" id="UP001292094">
    <property type="component" value="Unassembled WGS sequence"/>
</dbReference>
<comment type="caution">
    <text evidence="2">The sequence shown here is derived from an EMBL/GenBank/DDBJ whole genome shotgun (WGS) entry which is preliminary data.</text>
</comment>
<reference evidence="2" key="1">
    <citation type="submission" date="2023-11" db="EMBL/GenBank/DDBJ databases">
        <title>Genome assemblies of two species of porcelain crab, Petrolisthes cinctipes and Petrolisthes manimaculis (Anomura: Porcellanidae).</title>
        <authorList>
            <person name="Angst P."/>
        </authorList>
    </citation>
    <scope>NUCLEOTIDE SEQUENCE</scope>
    <source>
        <strain evidence="2">PB745_02</strain>
        <tissue evidence="2">Gill</tissue>
    </source>
</reference>
<evidence type="ECO:0000256" key="1">
    <source>
        <dbReference type="SAM" id="MobiDB-lite"/>
    </source>
</evidence>
<dbReference type="AlphaFoldDB" id="A0AAE1NKQ2"/>
<sequence length="146" mass="15984">MIVEGLANMSLSSSNPKAARTFTEARLTARIHLDHAYFMIGLHPREDSQFPTSSRNRPSSTNLATSSPFTTVGEEVSHSTHITRPLRTSGASETPTLNHNHGFLLRCFLVGPLPGLLIWSRVAIGSKTNKYLTSLDLTTCSIFLSD</sequence>
<dbReference type="EMBL" id="JAWZYT010005017">
    <property type="protein sequence ID" value="KAK4291864.1"/>
    <property type="molecule type" value="Genomic_DNA"/>
</dbReference>
<feature type="region of interest" description="Disordered" evidence="1">
    <location>
        <begin position="48"/>
        <end position="67"/>
    </location>
</feature>
<evidence type="ECO:0000313" key="2">
    <source>
        <dbReference type="EMBL" id="KAK4291864.1"/>
    </source>
</evidence>
<proteinExistence type="predicted"/>
<gene>
    <name evidence="2" type="ORF">Pmani_035332</name>
</gene>
<feature type="region of interest" description="Disordered" evidence="1">
    <location>
        <begin position="74"/>
        <end position="93"/>
    </location>
</feature>